<evidence type="ECO:0000313" key="2">
    <source>
        <dbReference type="EMBL" id="MRI65310.1"/>
    </source>
</evidence>
<gene>
    <name evidence="2" type="ORF">GH885_02980</name>
</gene>
<name>A0A6N7QX57_9BACI</name>
<dbReference type="AlphaFoldDB" id="A0A6N7QX57"/>
<dbReference type="RefSeq" id="WP_153834158.1">
    <property type="nucleotide sequence ID" value="NZ_JBHUMW010000002.1"/>
</dbReference>
<feature type="transmembrane region" description="Helical" evidence="1">
    <location>
        <begin position="18"/>
        <end position="36"/>
    </location>
</feature>
<evidence type="ECO:0000313" key="3">
    <source>
        <dbReference type="Proteomes" id="UP000435187"/>
    </source>
</evidence>
<dbReference type="EMBL" id="WJEE01000003">
    <property type="protein sequence ID" value="MRI65310.1"/>
    <property type="molecule type" value="Genomic_DNA"/>
</dbReference>
<evidence type="ECO:0000256" key="1">
    <source>
        <dbReference type="SAM" id="Phobius"/>
    </source>
</evidence>
<protein>
    <submittedName>
        <fullName evidence="2">Uncharacterized protein</fullName>
    </submittedName>
</protein>
<keyword evidence="1" id="KW-0812">Transmembrane</keyword>
<proteinExistence type="predicted"/>
<keyword evidence="1" id="KW-0472">Membrane</keyword>
<comment type="caution">
    <text evidence="2">The sequence shown here is derived from an EMBL/GenBank/DDBJ whole genome shotgun (WGS) entry which is preliminary data.</text>
</comment>
<feature type="transmembrane region" description="Helical" evidence="1">
    <location>
        <begin position="42"/>
        <end position="66"/>
    </location>
</feature>
<sequence>MQFTFNPDVKWKKYSVNWFLYVIAVVVTVVSTFSNMLEIGMIQLIIGLILQLLIILFGITRVMFYYKMPNKVYLRLEENSISLYRPNLLTRIKIEYRNIKRVVEMDDMFLLVQDNGKEEHINKAWLTEEVIMMLKKELKFIFSERAIFT</sequence>
<keyword evidence="1" id="KW-1133">Transmembrane helix</keyword>
<keyword evidence="3" id="KW-1185">Reference proteome</keyword>
<reference evidence="2 3" key="1">
    <citation type="submission" date="2019-10" db="EMBL/GenBank/DDBJ databases">
        <title>Gracilibacillus salitolerans sp. nov., a moderate halophile isolated from a saline soil in northwest China.</title>
        <authorList>
            <person name="Gan L."/>
        </authorList>
    </citation>
    <scope>NUCLEOTIDE SEQUENCE [LARGE SCALE GENOMIC DNA]</scope>
    <source>
        <strain evidence="2 3">TP2-8</strain>
    </source>
</reference>
<dbReference type="Proteomes" id="UP000435187">
    <property type="component" value="Unassembled WGS sequence"/>
</dbReference>
<accession>A0A6N7QX57</accession>
<organism evidence="2 3">
    <name type="scientific">Gracilibacillus thailandensis</name>
    <dbReference type="NCBI Taxonomy" id="563735"/>
    <lineage>
        <taxon>Bacteria</taxon>
        <taxon>Bacillati</taxon>
        <taxon>Bacillota</taxon>
        <taxon>Bacilli</taxon>
        <taxon>Bacillales</taxon>
        <taxon>Bacillaceae</taxon>
        <taxon>Gracilibacillus</taxon>
    </lineage>
</organism>